<name>A0A1F4TK74_UNCSA</name>
<dbReference type="Gene3D" id="6.10.250.3150">
    <property type="match status" value="1"/>
</dbReference>
<reference evidence="5 6" key="1">
    <citation type="journal article" date="2016" name="Nat. Commun.">
        <title>Thousands of microbial genomes shed light on interconnected biogeochemical processes in an aquifer system.</title>
        <authorList>
            <person name="Anantharaman K."/>
            <person name="Brown C.T."/>
            <person name="Hug L.A."/>
            <person name="Sharon I."/>
            <person name="Castelle C.J."/>
            <person name="Probst A.J."/>
            <person name="Thomas B.C."/>
            <person name="Singh A."/>
            <person name="Wilkins M.J."/>
            <person name="Karaoz U."/>
            <person name="Brodie E.L."/>
            <person name="Williams K.H."/>
            <person name="Hubbard S.S."/>
            <person name="Banfield J.F."/>
        </authorList>
    </citation>
    <scope>NUCLEOTIDE SEQUENCE [LARGE SCALE GENOMIC DNA]</scope>
</reference>
<evidence type="ECO:0000259" key="3">
    <source>
        <dbReference type="Pfam" id="PF01551"/>
    </source>
</evidence>
<dbReference type="PANTHER" id="PTHR21666:SF289">
    <property type="entry name" value="L-ALA--D-GLU ENDOPEPTIDASE"/>
    <property type="match status" value="1"/>
</dbReference>
<evidence type="ECO:0000313" key="6">
    <source>
        <dbReference type="Proteomes" id="UP000177309"/>
    </source>
</evidence>
<keyword evidence="2" id="KW-0175">Coiled coil</keyword>
<dbReference type="SUPFAM" id="SSF51261">
    <property type="entry name" value="Duplicated hybrid motif"/>
    <property type="match status" value="1"/>
</dbReference>
<evidence type="ECO:0000256" key="2">
    <source>
        <dbReference type="SAM" id="Coils"/>
    </source>
</evidence>
<dbReference type="InterPro" id="IPR057309">
    <property type="entry name" value="PcsB_CC"/>
</dbReference>
<evidence type="ECO:0000259" key="4">
    <source>
        <dbReference type="Pfam" id="PF24568"/>
    </source>
</evidence>
<dbReference type="CDD" id="cd12797">
    <property type="entry name" value="M23_peptidase"/>
    <property type="match status" value="1"/>
</dbReference>
<dbReference type="Pfam" id="PF01551">
    <property type="entry name" value="Peptidase_M23"/>
    <property type="match status" value="1"/>
</dbReference>
<feature type="coiled-coil region" evidence="2">
    <location>
        <begin position="140"/>
        <end position="216"/>
    </location>
</feature>
<accession>A0A1F4TK74</accession>
<dbReference type="FunFam" id="2.70.70.10:FF:000006">
    <property type="entry name" value="M23 family peptidase"/>
    <property type="match status" value="1"/>
</dbReference>
<evidence type="ECO:0000256" key="1">
    <source>
        <dbReference type="ARBA" id="ARBA00022729"/>
    </source>
</evidence>
<dbReference type="Gene3D" id="2.70.70.10">
    <property type="entry name" value="Glucose Permease (Domain IIA)"/>
    <property type="match status" value="1"/>
</dbReference>
<dbReference type="AlphaFoldDB" id="A0A1F4TK74"/>
<evidence type="ECO:0000313" key="5">
    <source>
        <dbReference type="EMBL" id="OGC33125.1"/>
    </source>
</evidence>
<organism evidence="5 6">
    <name type="scientific">candidate division WOR-1 bacterium RIFOXYC2_FULL_41_25</name>
    <dbReference type="NCBI Taxonomy" id="1802586"/>
    <lineage>
        <taxon>Bacteria</taxon>
        <taxon>Bacillati</taxon>
        <taxon>Saganbacteria</taxon>
    </lineage>
</organism>
<protein>
    <submittedName>
        <fullName evidence="5">Uncharacterized protein</fullName>
    </submittedName>
</protein>
<feature type="coiled-coil region" evidence="2">
    <location>
        <begin position="10"/>
        <end position="93"/>
    </location>
</feature>
<proteinExistence type="predicted"/>
<comment type="caution">
    <text evidence="5">The sequence shown here is derived from an EMBL/GenBank/DDBJ whole genome shotgun (WGS) entry which is preliminary data.</text>
</comment>
<sequence length="359" mass="40711">MLTLLAPAYAANEEKKLESIQKELQERKEALKKTKQEEQAVLGRLATINKELKETKKTLQSAQKRIEGNQAQIGKLTVELRQTEEGLKQKEARLVARLREVYKSSNLNYLELLISSKSMSDFFNRMYFFKKIVDYDADLIQSVRQEVQSAKTKKVTLKTKTEEIKDLAEIITKKKTEIEVVAEEKEKIYKSLKQRSQEYEDQIAELEKSSQDLEVLILKKVATGKGTKVSGSGSFIWPLKGRITSRFGYRRHPFYRRRAFHTGLDIAAKYGSPISAADAGEVIFSGWWDGYGKAIVVDHGRKTTTVYGHLSRIYKGVGDSVAKGQVIGLEGNTGYSTGPHLHFEVRINGKPTDPIKYLN</sequence>
<dbReference type="GO" id="GO:0004222">
    <property type="term" value="F:metalloendopeptidase activity"/>
    <property type="evidence" value="ECO:0007669"/>
    <property type="project" value="TreeGrafter"/>
</dbReference>
<keyword evidence="1" id="KW-0732">Signal</keyword>
<dbReference type="InterPro" id="IPR011055">
    <property type="entry name" value="Dup_hybrid_motif"/>
</dbReference>
<dbReference type="Pfam" id="PF24568">
    <property type="entry name" value="CC_PcsB"/>
    <property type="match status" value="1"/>
</dbReference>
<dbReference type="InterPro" id="IPR050570">
    <property type="entry name" value="Cell_wall_metabolism_enzyme"/>
</dbReference>
<dbReference type="EMBL" id="MEUI01000040">
    <property type="protein sequence ID" value="OGC33125.1"/>
    <property type="molecule type" value="Genomic_DNA"/>
</dbReference>
<gene>
    <name evidence="5" type="ORF">A2462_08785</name>
</gene>
<feature type="domain" description="M23ase beta-sheet core" evidence="3">
    <location>
        <begin position="260"/>
        <end position="354"/>
    </location>
</feature>
<dbReference type="InterPro" id="IPR016047">
    <property type="entry name" value="M23ase_b-sheet_dom"/>
</dbReference>
<dbReference type="PANTHER" id="PTHR21666">
    <property type="entry name" value="PEPTIDASE-RELATED"/>
    <property type="match status" value="1"/>
</dbReference>
<dbReference type="Proteomes" id="UP000177309">
    <property type="component" value="Unassembled WGS sequence"/>
</dbReference>
<feature type="domain" description="Peptidoglycan hydrolase PcsB coiled-coil" evidence="4">
    <location>
        <begin position="82"/>
        <end position="151"/>
    </location>
</feature>